<evidence type="ECO:0000313" key="2">
    <source>
        <dbReference type="EMBL" id="CAK9318770.1"/>
    </source>
</evidence>
<feature type="region of interest" description="Disordered" evidence="1">
    <location>
        <begin position="59"/>
        <end position="85"/>
    </location>
</feature>
<name>A0ABP0YIT1_9ROSI</name>
<gene>
    <name evidence="2" type="ORF">CITCOLO1_LOCUS10742</name>
</gene>
<keyword evidence="3" id="KW-1185">Reference proteome</keyword>
<accession>A0ABP0YIT1</accession>
<dbReference type="EMBL" id="OZ021737">
    <property type="protein sequence ID" value="CAK9318770.1"/>
    <property type="molecule type" value="Genomic_DNA"/>
</dbReference>
<dbReference type="PANTHER" id="PTHR34657">
    <property type="entry name" value="EMBRYO SAC DEVELOPMENT ARREST 6"/>
    <property type="match status" value="1"/>
</dbReference>
<proteinExistence type="predicted"/>
<organism evidence="2 3">
    <name type="scientific">Citrullus colocynthis</name>
    <name type="common">colocynth</name>
    <dbReference type="NCBI Taxonomy" id="252529"/>
    <lineage>
        <taxon>Eukaryota</taxon>
        <taxon>Viridiplantae</taxon>
        <taxon>Streptophyta</taxon>
        <taxon>Embryophyta</taxon>
        <taxon>Tracheophyta</taxon>
        <taxon>Spermatophyta</taxon>
        <taxon>Magnoliopsida</taxon>
        <taxon>eudicotyledons</taxon>
        <taxon>Gunneridae</taxon>
        <taxon>Pentapetalae</taxon>
        <taxon>rosids</taxon>
        <taxon>fabids</taxon>
        <taxon>Cucurbitales</taxon>
        <taxon>Cucurbitaceae</taxon>
        <taxon>Benincaseae</taxon>
        <taxon>Citrullus</taxon>
    </lineage>
</organism>
<reference evidence="2 3" key="1">
    <citation type="submission" date="2024-03" db="EMBL/GenBank/DDBJ databases">
        <authorList>
            <person name="Gkanogiannis A."/>
            <person name="Becerra Lopez-Lavalle L."/>
        </authorList>
    </citation>
    <scope>NUCLEOTIDE SEQUENCE [LARGE SCALE GENOMIC DNA]</scope>
</reference>
<evidence type="ECO:0000313" key="3">
    <source>
        <dbReference type="Proteomes" id="UP001642487"/>
    </source>
</evidence>
<dbReference type="Proteomes" id="UP001642487">
    <property type="component" value="Chromosome 3"/>
</dbReference>
<sequence length="126" mass="13687">MSLHFHNRGLLSAGPSRKRKEPSAPAAPKAGEPSVLSNRLLAGYMAYEFLTKGTLLGRKFDPGRADASPSTATQWKKPKSEAAPPEILKKEHQIQSYAEVATILKTTGAHISGIVNPTQLGRWLQK</sequence>
<evidence type="ECO:0000256" key="1">
    <source>
        <dbReference type="SAM" id="MobiDB-lite"/>
    </source>
</evidence>
<feature type="region of interest" description="Disordered" evidence="1">
    <location>
        <begin position="1"/>
        <end position="32"/>
    </location>
</feature>
<evidence type="ECO:0008006" key="4">
    <source>
        <dbReference type="Google" id="ProtNLM"/>
    </source>
</evidence>
<dbReference type="PANTHER" id="PTHR34657:SF4">
    <property type="entry name" value="EMBRYO SAC DEVELOPMENT ARREST 6"/>
    <property type="match status" value="1"/>
</dbReference>
<protein>
    <recommendedName>
        <fullName evidence="4">Embryo sac development arrest 6</fullName>
    </recommendedName>
</protein>